<name>A0A975XYT9_9ACTN</name>
<dbReference type="FunFam" id="2.40.290.10:FF:000004">
    <property type="entry name" value="Non-homologous end joining protein Ku"/>
    <property type="match status" value="1"/>
</dbReference>
<evidence type="ECO:0000313" key="7">
    <source>
        <dbReference type="Proteomes" id="UP000683575"/>
    </source>
</evidence>
<dbReference type="NCBIfam" id="TIGR02772">
    <property type="entry name" value="Ku_bact"/>
    <property type="match status" value="1"/>
</dbReference>
<keyword evidence="3" id="KW-0227">DNA damage</keyword>
<evidence type="ECO:0000256" key="3">
    <source>
        <dbReference type="HAMAP-Rule" id="MF_01875"/>
    </source>
</evidence>
<feature type="compositionally biased region" description="Basic and acidic residues" evidence="4">
    <location>
        <begin position="257"/>
        <end position="277"/>
    </location>
</feature>
<dbReference type="EMBL" id="CP077062">
    <property type="protein sequence ID" value="QWZ06725.1"/>
    <property type="molecule type" value="Genomic_DNA"/>
</dbReference>
<dbReference type="GO" id="GO:0006303">
    <property type="term" value="P:double-strand break repair via nonhomologous end joining"/>
    <property type="evidence" value="ECO:0007669"/>
    <property type="project" value="UniProtKB-UniRule"/>
</dbReference>
<dbReference type="GO" id="GO:0006310">
    <property type="term" value="P:DNA recombination"/>
    <property type="evidence" value="ECO:0007669"/>
    <property type="project" value="UniProtKB-KW"/>
</dbReference>
<feature type="domain" description="Ku" evidence="5">
    <location>
        <begin position="52"/>
        <end position="180"/>
    </location>
</feature>
<comment type="similarity">
    <text evidence="3">Belongs to the prokaryotic Ku family.</text>
</comment>
<sequence length="311" mass="33631">MRAIWKGAVSFGLVSVPVKLYAATESHDISFRQVHAKDGGRIKYQRVCSIDGEEVAYADIAKGYETEDGQMVVLDDDDFAELPASSSREISVEKFVPTGQIDPLWLEKSYYLEPDKTAAKPYALLREALKEADRVAVVTVSIRTRMTTAVLRVRDDVIVMQTMLWPDEVRKPDFAGLDATEHAATANELKMAKLLVETLAGDYDASEFDDDYAKAVEALVAAKLEGGEVKAVEQPKKTTGEVVDLLAALQRSVDAAKTSRGESPAKADTDAETEKPAKKTAAKKAPAKKAAAKKTAAKKAPAKKAAAKKAS</sequence>
<keyword evidence="1 3" id="KW-0238">DNA-binding</keyword>
<comment type="subunit">
    <text evidence="3">Homodimer. Interacts with LigD.</text>
</comment>
<dbReference type="Pfam" id="PF02735">
    <property type="entry name" value="Ku"/>
    <property type="match status" value="1"/>
</dbReference>
<dbReference type="KEGG" id="nps:KRR39_14365"/>
<keyword evidence="7" id="KW-1185">Reference proteome</keyword>
<evidence type="ECO:0000256" key="1">
    <source>
        <dbReference type="ARBA" id="ARBA00023125"/>
    </source>
</evidence>
<dbReference type="SMART" id="SM00559">
    <property type="entry name" value="Ku78"/>
    <property type="match status" value="1"/>
</dbReference>
<dbReference type="Proteomes" id="UP000683575">
    <property type="component" value="Chromosome"/>
</dbReference>
<evidence type="ECO:0000313" key="6">
    <source>
        <dbReference type="EMBL" id="QWZ06725.1"/>
    </source>
</evidence>
<dbReference type="InterPro" id="IPR006164">
    <property type="entry name" value="DNA_bd_Ku70/Ku80"/>
</dbReference>
<proteinExistence type="inferred from homology"/>
<dbReference type="AlphaFoldDB" id="A0A975XYT9"/>
<dbReference type="PIRSF" id="PIRSF006493">
    <property type="entry name" value="Prok_Ku"/>
    <property type="match status" value="1"/>
</dbReference>
<comment type="function">
    <text evidence="3">With LigD forms a non-homologous end joining (NHEJ) DNA repair enzyme, which repairs dsDNA breaks with reduced fidelity. Binds linear dsDNA with 5'- and 3'- overhangs but not closed circular dsDNA nor ssDNA. Recruits and stimulates the ligase activity of LigD.</text>
</comment>
<feature type="region of interest" description="Disordered" evidence="4">
    <location>
        <begin position="253"/>
        <end position="311"/>
    </location>
</feature>
<organism evidence="6 7">
    <name type="scientific">Nocardioides panacis</name>
    <dbReference type="NCBI Taxonomy" id="2849501"/>
    <lineage>
        <taxon>Bacteria</taxon>
        <taxon>Bacillati</taxon>
        <taxon>Actinomycetota</taxon>
        <taxon>Actinomycetes</taxon>
        <taxon>Propionibacteriales</taxon>
        <taxon>Nocardioidaceae</taxon>
        <taxon>Nocardioides</taxon>
    </lineage>
</organism>
<dbReference type="RefSeq" id="WP_216937876.1">
    <property type="nucleotide sequence ID" value="NZ_CP077062.1"/>
</dbReference>
<dbReference type="PANTHER" id="PTHR41251:SF1">
    <property type="entry name" value="NON-HOMOLOGOUS END JOINING PROTEIN KU"/>
    <property type="match status" value="1"/>
</dbReference>
<keyword evidence="2 3" id="KW-0233">DNA recombination</keyword>
<dbReference type="GO" id="GO:0003690">
    <property type="term" value="F:double-stranded DNA binding"/>
    <property type="evidence" value="ECO:0007669"/>
    <property type="project" value="UniProtKB-UniRule"/>
</dbReference>
<keyword evidence="3" id="KW-0234">DNA repair</keyword>
<evidence type="ECO:0000259" key="5">
    <source>
        <dbReference type="SMART" id="SM00559"/>
    </source>
</evidence>
<dbReference type="CDD" id="cd00789">
    <property type="entry name" value="KU_like"/>
    <property type="match status" value="1"/>
</dbReference>
<feature type="compositionally biased region" description="Basic residues" evidence="4">
    <location>
        <begin position="278"/>
        <end position="311"/>
    </location>
</feature>
<gene>
    <name evidence="3" type="primary">ku</name>
    <name evidence="6" type="ORF">KRR39_14365</name>
</gene>
<evidence type="ECO:0000256" key="2">
    <source>
        <dbReference type="ARBA" id="ARBA00023172"/>
    </source>
</evidence>
<dbReference type="PANTHER" id="PTHR41251">
    <property type="entry name" value="NON-HOMOLOGOUS END JOINING PROTEIN KU"/>
    <property type="match status" value="1"/>
</dbReference>
<reference evidence="6" key="1">
    <citation type="submission" date="2021-06" db="EMBL/GenBank/DDBJ databases">
        <title>Complete genome sequence of Nocardioides sp. G188.</title>
        <authorList>
            <person name="Im W.-T."/>
        </authorList>
    </citation>
    <scope>NUCLEOTIDE SEQUENCE</scope>
    <source>
        <strain evidence="6">G188</strain>
    </source>
</reference>
<dbReference type="HAMAP" id="MF_01875">
    <property type="entry name" value="Prokaryotic_Ku"/>
    <property type="match status" value="1"/>
</dbReference>
<accession>A0A975XYT9</accession>
<protein>
    <recommendedName>
        <fullName evidence="3">Non-homologous end joining protein Ku</fullName>
    </recommendedName>
</protein>
<dbReference type="InterPro" id="IPR009187">
    <property type="entry name" value="Prok_Ku"/>
</dbReference>
<evidence type="ECO:0000256" key="4">
    <source>
        <dbReference type="SAM" id="MobiDB-lite"/>
    </source>
</evidence>